<dbReference type="PANTHER" id="PTHR46093">
    <property type="entry name" value="ACYL-COA-BINDING DOMAIN-CONTAINING PROTEIN 5"/>
    <property type="match status" value="1"/>
</dbReference>
<evidence type="ECO:0000256" key="3">
    <source>
        <dbReference type="SAM" id="Phobius"/>
    </source>
</evidence>
<dbReference type="SUPFAM" id="SSF117281">
    <property type="entry name" value="Kelch motif"/>
    <property type="match status" value="1"/>
</dbReference>
<feature type="transmembrane region" description="Helical" evidence="3">
    <location>
        <begin position="368"/>
        <end position="389"/>
    </location>
</feature>
<evidence type="ECO:0000256" key="2">
    <source>
        <dbReference type="ARBA" id="ARBA00022737"/>
    </source>
</evidence>
<keyword evidence="2" id="KW-0677">Repeat</keyword>
<dbReference type="Proteomes" id="UP000266861">
    <property type="component" value="Unassembled WGS sequence"/>
</dbReference>
<keyword evidence="3" id="KW-1133">Transmembrane helix</keyword>
<dbReference type="EMBL" id="PQFF01000373">
    <property type="protein sequence ID" value="RHZ54915.1"/>
    <property type="molecule type" value="Genomic_DNA"/>
</dbReference>
<keyword evidence="1" id="KW-0880">Kelch repeat</keyword>
<keyword evidence="3" id="KW-0472">Membrane</keyword>
<evidence type="ECO:0000313" key="4">
    <source>
        <dbReference type="EMBL" id="RHZ54915.1"/>
    </source>
</evidence>
<dbReference type="InterPro" id="IPR015915">
    <property type="entry name" value="Kelch-typ_b-propeller"/>
</dbReference>
<evidence type="ECO:0008006" key="6">
    <source>
        <dbReference type="Google" id="ProtNLM"/>
    </source>
</evidence>
<keyword evidence="3" id="KW-0812">Transmembrane</keyword>
<proteinExistence type="predicted"/>
<protein>
    <recommendedName>
        <fullName evidence="6">Galactose oxidase</fullName>
    </recommendedName>
</protein>
<gene>
    <name evidence="4" type="ORF">Glove_421g133</name>
</gene>
<comment type="caution">
    <text evidence="4">The sequence shown here is derived from an EMBL/GenBank/DDBJ whole genome shotgun (WGS) entry which is preliminary data.</text>
</comment>
<reference evidence="4 5" key="1">
    <citation type="submission" date="2018-08" db="EMBL/GenBank/DDBJ databases">
        <title>Genome and evolution of the arbuscular mycorrhizal fungus Diversispora epigaea (formerly Glomus versiforme) and its bacterial endosymbionts.</title>
        <authorList>
            <person name="Sun X."/>
            <person name="Fei Z."/>
            <person name="Harrison M."/>
        </authorList>
    </citation>
    <scope>NUCLEOTIDE SEQUENCE [LARGE SCALE GENOMIC DNA]</scope>
    <source>
        <strain evidence="4 5">IT104</strain>
    </source>
</reference>
<dbReference type="OrthoDB" id="432528at2759"/>
<dbReference type="Pfam" id="PF24681">
    <property type="entry name" value="Kelch_KLHDC2_KLHL20_DRC7"/>
    <property type="match status" value="1"/>
</dbReference>
<keyword evidence="5" id="KW-1185">Reference proteome</keyword>
<accession>A0A397GVS0</accession>
<sequence length="401" mass="45300">MRKSRGMIEDDMCHYLDECHPSPRMTVYSSRHKNVFFIDDRDDGKQEEGRKDVQSSELLYLDLSKSFDNSTLSWELIRNGDLPIYTYSSTAIVSLDNSIIFLIGGYMVNNNTIDYDFSHQVYAYDYHTSKWTTPSITGNIPIRQQMTGVIDNKGIIYIFGGFNITNFTTLTGKVYNEMNTLDTSSMAWKNLTITNNLPPLSSDYSANILPNGIIVYIGGQDGTGTLVKMNNIKLFDTNKVEWSYMPVNGDNVDSRWFFSSVLTPDGYIIIFGGCTLTLSSVSPKLAVLDTNIYEWSVPSGSNANSPPSIYGHTANLYNNYMIITFGYDIDDQMYNSQVYLYDITNNTWVTRFNPPPPSTHSKKFLKPLLIGLGTGIGVVVLICIAIFVYRKIMENRVLEIP</sequence>
<evidence type="ECO:0000256" key="1">
    <source>
        <dbReference type="ARBA" id="ARBA00022441"/>
    </source>
</evidence>
<evidence type="ECO:0000313" key="5">
    <source>
        <dbReference type="Proteomes" id="UP000266861"/>
    </source>
</evidence>
<organism evidence="4 5">
    <name type="scientific">Diversispora epigaea</name>
    <dbReference type="NCBI Taxonomy" id="1348612"/>
    <lineage>
        <taxon>Eukaryota</taxon>
        <taxon>Fungi</taxon>
        <taxon>Fungi incertae sedis</taxon>
        <taxon>Mucoromycota</taxon>
        <taxon>Glomeromycotina</taxon>
        <taxon>Glomeromycetes</taxon>
        <taxon>Diversisporales</taxon>
        <taxon>Diversisporaceae</taxon>
        <taxon>Diversispora</taxon>
    </lineage>
</organism>
<dbReference type="STRING" id="1348612.A0A397GVS0"/>
<name>A0A397GVS0_9GLOM</name>
<dbReference type="AlphaFoldDB" id="A0A397GVS0"/>
<dbReference type="Gene3D" id="2.120.10.80">
    <property type="entry name" value="Kelch-type beta propeller"/>
    <property type="match status" value="2"/>
</dbReference>
<dbReference type="PANTHER" id="PTHR46093:SF18">
    <property type="entry name" value="FIBRONECTIN TYPE-III DOMAIN-CONTAINING PROTEIN"/>
    <property type="match status" value="1"/>
</dbReference>